<dbReference type="Proteomes" id="UP000658720">
    <property type="component" value="Unassembled WGS sequence"/>
</dbReference>
<keyword evidence="4" id="KW-0804">Transcription</keyword>
<comment type="caution">
    <text evidence="6">The sequence shown here is derived from an EMBL/GenBank/DDBJ whole genome shotgun (WGS) entry which is preliminary data.</text>
</comment>
<evidence type="ECO:0000259" key="5">
    <source>
        <dbReference type="PROSITE" id="PS50931"/>
    </source>
</evidence>
<accession>A0ABR9VUW4</accession>
<organism evidence="6 7">
    <name type="scientific">Synechocystis salina LEGE 00031</name>
    <dbReference type="NCBI Taxonomy" id="1828736"/>
    <lineage>
        <taxon>Bacteria</taxon>
        <taxon>Bacillati</taxon>
        <taxon>Cyanobacteriota</taxon>
        <taxon>Cyanophyceae</taxon>
        <taxon>Synechococcales</taxon>
        <taxon>Merismopediaceae</taxon>
        <taxon>Synechocystis</taxon>
    </lineage>
</organism>
<name>A0ABR9VUW4_9SYNC</name>
<keyword evidence="2" id="KW-0805">Transcription regulation</keyword>
<gene>
    <name evidence="6" type="ORF">IQ217_15055</name>
</gene>
<dbReference type="Pfam" id="PF03466">
    <property type="entry name" value="LysR_substrate"/>
    <property type="match status" value="1"/>
</dbReference>
<dbReference type="EMBL" id="JADEVV010000050">
    <property type="protein sequence ID" value="MBE9255132.1"/>
    <property type="molecule type" value="Genomic_DNA"/>
</dbReference>
<dbReference type="Gene3D" id="3.40.190.290">
    <property type="match status" value="1"/>
</dbReference>
<evidence type="ECO:0000256" key="1">
    <source>
        <dbReference type="ARBA" id="ARBA00009437"/>
    </source>
</evidence>
<sequence>MDRLACMQSFVRAIEMNSFSAVAREQQTTQPTVSKQIAALEKHLGVKLITRSTTKLNLTEEGKQYYQYCQQILETVAEAEASLEGKEKAVGILRLGCSVLFGEMQIVPRLNLFISRYPQVKIDLMMADYFVDMVQEGLDLSIRIGNHQDKALISERIGITRRVTVASTSYFEKSGEPKTPEDLARHNCIIYTSLSTINEWHFHGNNGVIKINVKGSFQTNSSVAVRAAVLSGLGIAIAPIWMFGEDIYRGDLKVILQDCQPVPFPIYAVYRRSRFYPAKVHCFIDFLREEFKLDPWVSDYGA</sequence>
<evidence type="ECO:0000256" key="3">
    <source>
        <dbReference type="ARBA" id="ARBA00023125"/>
    </source>
</evidence>
<dbReference type="Gene3D" id="1.10.10.10">
    <property type="entry name" value="Winged helix-like DNA-binding domain superfamily/Winged helix DNA-binding domain"/>
    <property type="match status" value="1"/>
</dbReference>
<dbReference type="PANTHER" id="PTHR30537">
    <property type="entry name" value="HTH-TYPE TRANSCRIPTIONAL REGULATOR"/>
    <property type="match status" value="1"/>
</dbReference>
<dbReference type="InterPro" id="IPR058163">
    <property type="entry name" value="LysR-type_TF_proteobact-type"/>
</dbReference>
<feature type="domain" description="HTH lysR-type" evidence="5">
    <location>
        <begin position="1"/>
        <end position="59"/>
    </location>
</feature>
<dbReference type="InterPro" id="IPR000847">
    <property type="entry name" value="LysR_HTH_N"/>
</dbReference>
<dbReference type="InterPro" id="IPR036388">
    <property type="entry name" value="WH-like_DNA-bd_sf"/>
</dbReference>
<keyword evidence="3" id="KW-0238">DNA-binding</keyword>
<evidence type="ECO:0000256" key="4">
    <source>
        <dbReference type="ARBA" id="ARBA00023163"/>
    </source>
</evidence>
<dbReference type="PROSITE" id="PS50931">
    <property type="entry name" value="HTH_LYSR"/>
    <property type="match status" value="1"/>
</dbReference>
<dbReference type="SUPFAM" id="SSF46785">
    <property type="entry name" value="Winged helix' DNA-binding domain"/>
    <property type="match status" value="1"/>
</dbReference>
<dbReference type="InterPro" id="IPR036390">
    <property type="entry name" value="WH_DNA-bd_sf"/>
</dbReference>
<evidence type="ECO:0000313" key="6">
    <source>
        <dbReference type="EMBL" id="MBE9255132.1"/>
    </source>
</evidence>
<evidence type="ECO:0000313" key="7">
    <source>
        <dbReference type="Proteomes" id="UP000658720"/>
    </source>
</evidence>
<proteinExistence type="inferred from homology"/>
<dbReference type="PRINTS" id="PR00039">
    <property type="entry name" value="HTHLYSR"/>
</dbReference>
<keyword evidence="7" id="KW-1185">Reference proteome</keyword>
<dbReference type="InterPro" id="IPR005119">
    <property type="entry name" value="LysR_subst-bd"/>
</dbReference>
<reference evidence="6 7" key="1">
    <citation type="submission" date="2020-10" db="EMBL/GenBank/DDBJ databases">
        <authorList>
            <person name="Castelo-Branco R."/>
            <person name="Eusebio N."/>
            <person name="Adriana R."/>
            <person name="Vieira A."/>
            <person name="Brugerolle De Fraissinette N."/>
            <person name="Rezende De Castro R."/>
            <person name="Schneider M.P."/>
            <person name="Vasconcelos V."/>
            <person name="Leao P.N."/>
        </authorList>
    </citation>
    <scope>NUCLEOTIDE SEQUENCE [LARGE SCALE GENOMIC DNA]</scope>
    <source>
        <strain evidence="6 7">LEGE 00031</strain>
    </source>
</reference>
<dbReference type="PANTHER" id="PTHR30537:SF80">
    <property type="entry name" value="TRANSCRIPTIONAL REGULATOR"/>
    <property type="match status" value="1"/>
</dbReference>
<dbReference type="Pfam" id="PF00126">
    <property type="entry name" value="HTH_1"/>
    <property type="match status" value="1"/>
</dbReference>
<dbReference type="CDD" id="cd08422">
    <property type="entry name" value="PBP2_CrgA_like"/>
    <property type="match status" value="1"/>
</dbReference>
<comment type="similarity">
    <text evidence="1">Belongs to the LysR transcriptional regulatory family.</text>
</comment>
<evidence type="ECO:0000256" key="2">
    <source>
        <dbReference type="ARBA" id="ARBA00023015"/>
    </source>
</evidence>
<dbReference type="RefSeq" id="WP_194020571.1">
    <property type="nucleotide sequence ID" value="NZ_JADEVV010000050.1"/>
</dbReference>
<dbReference type="SUPFAM" id="SSF53850">
    <property type="entry name" value="Periplasmic binding protein-like II"/>
    <property type="match status" value="1"/>
</dbReference>
<protein>
    <submittedName>
        <fullName evidence="6">LysR family transcriptional regulator</fullName>
    </submittedName>
</protein>